<evidence type="ECO:0000313" key="3">
    <source>
        <dbReference type="Proteomes" id="UP000182719"/>
    </source>
</evidence>
<proteinExistence type="predicted"/>
<dbReference type="OrthoDB" id="5381602at2"/>
<reference evidence="3" key="1">
    <citation type="submission" date="2016-10" db="EMBL/GenBank/DDBJ databases">
        <authorList>
            <person name="Varghese N."/>
            <person name="Submissions S."/>
        </authorList>
    </citation>
    <scope>NUCLEOTIDE SEQUENCE [LARGE SCALE GENOMIC DNA]</scope>
    <source>
        <strain evidence="3">DSM 17044</strain>
    </source>
</reference>
<keyword evidence="1" id="KW-0732">Signal</keyword>
<protein>
    <recommendedName>
        <fullName evidence="4">Lipoprotein</fullName>
    </recommendedName>
</protein>
<feature type="signal peptide" evidence="1">
    <location>
        <begin position="1"/>
        <end position="25"/>
    </location>
</feature>
<name>A0A1H7Z6T5_STIAU</name>
<dbReference type="EMBL" id="FOAP01000018">
    <property type="protein sequence ID" value="SEM53199.1"/>
    <property type="molecule type" value="Genomic_DNA"/>
</dbReference>
<evidence type="ECO:0000313" key="2">
    <source>
        <dbReference type="EMBL" id="SEM53199.1"/>
    </source>
</evidence>
<feature type="chain" id="PRO_5010223955" description="Lipoprotein" evidence="1">
    <location>
        <begin position="26"/>
        <end position="183"/>
    </location>
</feature>
<sequence>MRRLPFRVPMACLALLGTGCGPLFFLEAETEETCTVERGLTFPAALPTTVSVQQTVVFPLEDIADALPDGDTEATLRLKSFELTPTQGNPDLRGIERALVSLRKPGQTGLTPLLEYRRTSSQTAPRKIAATGTESVDLAAQIREKELELVFEARGALPAQEWKADFSACAGLKVKVDYLDWVF</sequence>
<organism evidence="2 3">
    <name type="scientific">Stigmatella aurantiaca</name>
    <dbReference type="NCBI Taxonomy" id="41"/>
    <lineage>
        <taxon>Bacteria</taxon>
        <taxon>Pseudomonadati</taxon>
        <taxon>Myxococcota</taxon>
        <taxon>Myxococcia</taxon>
        <taxon>Myxococcales</taxon>
        <taxon>Cystobacterineae</taxon>
        <taxon>Archangiaceae</taxon>
        <taxon>Stigmatella</taxon>
    </lineage>
</organism>
<gene>
    <name evidence="2" type="ORF">SAMN05444354_11863</name>
</gene>
<dbReference type="Proteomes" id="UP000182719">
    <property type="component" value="Unassembled WGS sequence"/>
</dbReference>
<evidence type="ECO:0000256" key="1">
    <source>
        <dbReference type="SAM" id="SignalP"/>
    </source>
</evidence>
<dbReference type="PROSITE" id="PS51257">
    <property type="entry name" value="PROKAR_LIPOPROTEIN"/>
    <property type="match status" value="1"/>
</dbReference>
<dbReference type="AlphaFoldDB" id="A0A1H7Z6T5"/>
<keyword evidence="3" id="KW-1185">Reference proteome</keyword>
<dbReference type="RefSeq" id="WP_075009559.1">
    <property type="nucleotide sequence ID" value="NZ_FOAP01000018.1"/>
</dbReference>
<accession>A0A1H7Z6T5</accession>
<evidence type="ECO:0008006" key="4">
    <source>
        <dbReference type="Google" id="ProtNLM"/>
    </source>
</evidence>